<evidence type="ECO:0000256" key="1">
    <source>
        <dbReference type="SAM" id="MobiDB-lite"/>
    </source>
</evidence>
<name>A0A3M2SAD6_9HYPO</name>
<organism evidence="3 4">
    <name type="scientific">Fusarium kuroshium</name>
    <dbReference type="NCBI Taxonomy" id="2010991"/>
    <lineage>
        <taxon>Eukaryota</taxon>
        <taxon>Fungi</taxon>
        <taxon>Dikarya</taxon>
        <taxon>Ascomycota</taxon>
        <taxon>Pezizomycotina</taxon>
        <taxon>Sordariomycetes</taxon>
        <taxon>Hypocreomycetidae</taxon>
        <taxon>Hypocreales</taxon>
        <taxon>Nectriaceae</taxon>
        <taxon>Fusarium</taxon>
        <taxon>Fusarium solani species complex</taxon>
    </lineage>
</organism>
<dbReference type="Gene3D" id="1.20.5.510">
    <property type="entry name" value="Single helix bin"/>
    <property type="match status" value="1"/>
</dbReference>
<feature type="region of interest" description="Disordered" evidence="1">
    <location>
        <begin position="228"/>
        <end position="247"/>
    </location>
</feature>
<dbReference type="PANTHER" id="PTHR38122">
    <property type="entry name" value="GLYCOPROTEIN X"/>
    <property type="match status" value="1"/>
</dbReference>
<protein>
    <submittedName>
        <fullName evidence="3">Uncharacterized protein</fullName>
    </submittedName>
</protein>
<keyword evidence="4" id="KW-1185">Reference proteome</keyword>
<dbReference type="Proteomes" id="UP000277212">
    <property type="component" value="Unassembled WGS sequence"/>
</dbReference>
<sequence length="273" mass="29699">MADGILTLVRRQSTPAQCFDCESAYQYARLFGRTEELCEDDGFYDLYQTCADCIEDETDSENVREYVEPKLGRFVDYCAGFTSLTNWATVATASATLATASTTLATTAEDELSSATEAATTEDADDSTTRNVPAVTSNNTPSTTTESDQLDAPTSSSASEAKNSSGQSKAWIAGPVVASVVVVLALIGVSFWWYRRRKRSPKAPPIAQDNQETTQFDKPQLHSECIPRPSHGQTDSALPTDQGHVHHWPAYSEMPANEAAAYELSAEGRRRMG</sequence>
<accession>A0A3M2SAD6</accession>
<keyword evidence="2" id="KW-0472">Membrane</keyword>
<feature type="compositionally biased region" description="Low complexity" evidence="1">
    <location>
        <begin position="108"/>
        <end position="119"/>
    </location>
</feature>
<feature type="compositionally biased region" description="Low complexity" evidence="1">
    <location>
        <begin position="155"/>
        <end position="168"/>
    </location>
</feature>
<gene>
    <name evidence="3" type="ORF">CDV36_005827</name>
</gene>
<keyword evidence="2" id="KW-1133">Transmembrane helix</keyword>
<feature type="region of interest" description="Disordered" evidence="1">
    <location>
        <begin position="108"/>
        <end position="168"/>
    </location>
</feature>
<dbReference type="STRING" id="2010991.A0A3M2SAD6"/>
<comment type="caution">
    <text evidence="3">The sequence shown here is derived from an EMBL/GenBank/DDBJ whole genome shotgun (WGS) entry which is preliminary data.</text>
</comment>
<evidence type="ECO:0000313" key="4">
    <source>
        <dbReference type="Proteomes" id="UP000277212"/>
    </source>
</evidence>
<dbReference type="PANTHER" id="PTHR38122:SF1">
    <property type="entry name" value="GLYCOPROTEIN X"/>
    <property type="match status" value="1"/>
</dbReference>
<dbReference type="AlphaFoldDB" id="A0A3M2SAD6"/>
<evidence type="ECO:0000256" key="2">
    <source>
        <dbReference type="SAM" id="Phobius"/>
    </source>
</evidence>
<evidence type="ECO:0000313" key="3">
    <source>
        <dbReference type="EMBL" id="RMJ14506.1"/>
    </source>
</evidence>
<feature type="compositionally biased region" description="Low complexity" evidence="1">
    <location>
        <begin position="136"/>
        <end position="145"/>
    </location>
</feature>
<dbReference type="OrthoDB" id="5414836at2759"/>
<feature type="transmembrane region" description="Helical" evidence="2">
    <location>
        <begin position="170"/>
        <end position="194"/>
    </location>
</feature>
<dbReference type="EMBL" id="NKUJ01000084">
    <property type="protein sequence ID" value="RMJ14506.1"/>
    <property type="molecule type" value="Genomic_DNA"/>
</dbReference>
<proteinExistence type="predicted"/>
<keyword evidence="2" id="KW-0812">Transmembrane</keyword>
<reference evidence="3 4" key="1">
    <citation type="submission" date="2017-06" db="EMBL/GenBank/DDBJ databases">
        <title>Comparative genomic analysis of Ambrosia Fusariam Clade fungi.</title>
        <authorList>
            <person name="Stajich J.E."/>
            <person name="Carrillo J."/>
            <person name="Kijimoto T."/>
            <person name="Eskalen A."/>
            <person name="O'Donnell K."/>
            <person name="Kasson M."/>
        </authorList>
    </citation>
    <scope>NUCLEOTIDE SEQUENCE [LARGE SCALE GENOMIC DNA]</scope>
    <source>
        <strain evidence="3">UCR3666</strain>
    </source>
</reference>